<dbReference type="EC" id="2.4.-.-" evidence="3"/>
<dbReference type="GO" id="GO:0016757">
    <property type="term" value="F:glycosyltransferase activity"/>
    <property type="evidence" value="ECO:0007669"/>
    <property type="project" value="UniProtKB-KW"/>
</dbReference>
<evidence type="ECO:0000313" key="4">
    <source>
        <dbReference type="Proteomes" id="UP001379945"/>
    </source>
</evidence>
<dbReference type="Pfam" id="PF13439">
    <property type="entry name" value="Glyco_transf_4"/>
    <property type="match status" value="1"/>
</dbReference>
<gene>
    <name evidence="3" type="ORF">AACH00_12115</name>
</gene>
<proteinExistence type="predicted"/>
<dbReference type="InterPro" id="IPR001296">
    <property type="entry name" value="Glyco_trans_1"/>
</dbReference>
<dbReference type="SUPFAM" id="SSF53756">
    <property type="entry name" value="UDP-Glycosyltransferase/glycogen phosphorylase"/>
    <property type="match status" value="1"/>
</dbReference>
<name>A0ABU9C5C7_9BURK</name>
<evidence type="ECO:0000259" key="1">
    <source>
        <dbReference type="Pfam" id="PF00534"/>
    </source>
</evidence>
<keyword evidence="4" id="KW-1185">Reference proteome</keyword>
<keyword evidence="3" id="KW-0328">Glycosyltransferase</keyword>
<dbReference type="CDD" id="cd03811">
    <property type="entry name" value="GT4_GT28_WabH-like"/>
    <property type="match status" value="1"/>
</dbReference>
<dbReference type="InterPro" id="IPR028098">
    <property type="entry name" value="Glyco_trans_4-like_N"/>
</dbReference>
<feature type="domain" description="Glycosyltransferase subfamily 4-like N-terminal" evidence="2">
    <location>
        <begin position="15"/>
        <end position="171"/>
    </location>
</feature>
<comment type="caution">
    <text evidence="3">The sequence shown here is derived from an EMBL/GenBank/DDBJ whole genome shotgun (WGS) entry which is preliminary data.</text>
</comment>
<sequence length="368" mass="39653">MSMPRVLHVVTGGFSGATQVAIDLVRGARASGRNQPFLALRRKSTTSPERVEALRDEGMDVTVLPGWSHLATIVALRRLCQRIKPDVLVAHGFPEHLLGRHAGRWADVPHLVQVEHNSRERYSAWRLAQTRWLAPHTDRIVGCSEGVKGALLAQGLPEDRVMAIPNGIRLEPFAQADAHPWAARVPGLVMCARFASQKDHATLLQALALLRQQGLRPPLLLAGSGSARHRRKVVDLCAALGLNDQVQFLGFQKDIPGLLMRHQVAVLSSHYEGMPLSLVEGMAAGCVAVGSSVPGIEELLNDGVTGRLVPHADAAALARTLADVLQQPEASARMAAAGRAAALQHHSLGLMTARYDELFDVLVDPALA</sequence>
<keyword evidence="3" id="KW-0808">Transferase</keyword>
<dbReference type="PANTHER" id="PTHR12526">
    <property type="entry name" value="GLYCOSYLTRANSFERASE"/>
    <property type="match status" value="1"/>
</dbReference>
<dbReference type="Pfam" id="PF00534">
    <property type="entry name" value="Glycos_transf_1"/>
    <property type="match status" value="1"/>
</dbReference>
<evidence type="ECO:0000313" key="3">
    <source>
        <dbReference type="EMBL" id="MEK8047099.1"/>
    </source>
</evidence>
<dbReference type="Gene3D" id="3.40.50.2000">
    <property type="entry name" value="Glycogen Phosphorylase B"/>
    <property type="match status" value="2"/>
</dbReference>
<accession>A0ABU9C5C7</accession>
<feature type="domain" description="Glycosyl transferase family 1" evidence="1">
    <location>
        <begin position="187"/>
        <end position="339"/>
    </location>
</feature>
<dbReference type="Proteomes" id="UP001379945">
    <property type="component" value="Unassembled WGS sequence"/>
</dbReference>
<dbReference type="RefSeq" id="WP_341399396.1">
    <property type="nucleotide sequence ID" value="NZ_JBBUTI010000007.1"/>
</dbReference>
<dbReference type="PANTHER" id="PTHR12526:SF630">
    <property type="entry name" value="GLYCOSYLTRANSFERASE"/>
    <property type="match status" value="1"/>
</dbReference>
<evidence type="ECO:0000259" key="2">
    <source>
        <dbReference type="Pfam" id="PF13439"/>
    </source>
</evidence>
<organism evidence="3 4">
    <name type="scientific">Ideonella margarita</name>
    <dbReference type="NCBI Taxonomy" id="2984191"/>
    <lineage>
        <taxon>Bacteria</taxon>
        <taxon>Pseudomonadati</taxon>
        <taxon>Pseudomonadota</taxon>
        <taxon>Betaproteobacteria</taxon>
        <taxon>Burkholderiales</taxon>
        <taxon>Sphaerotilaceae</taxon>
        <taxon>Ideonella</taxon>
    </lineage>
</organism>
<reference evidence="3 4" key="1">
    <citation type="submission" date="2024-04" db="EMBL/GenBank/DDBJ databases">
        <title>Novel species of the genus Ideonella isolated from streams.</title>
        <authorList>
            <person name="Lu H."/>
        </authorList>
    </citation>
    <scope>NUCLEOTIDE SEQUENCE [LARGE SCALE GENOMIC DNA]</scope>
    <source>
        <strain evidence="3 4">LYT19W</strain>
    </source>
</reference>
<protein>
    <submittedName>
        <fullName evidence="3">Glycosyltransferase</fullName>
        <ecNumber evidence="3">2.4.-.-</ecNumber>
    </submittedName>
</protein>
<dbReference type="EMBL" id="JBBUTI010000007">
    <property type="protein sequence ID" value="MEK8047099.1"/>
    <property type="molecule type" value="Genomic_DNA"/>
</dbReference>